<dbReference type="EMBL" id="JBHPBY010000633">
    <property type="protein sequence ID" value="MFC1853879.1"/>
    <property type="molecule type" value="Genomic_DNA"/>
</dbReference>
<dbReference type="InterPro" id="IPR036866">
    <property type="entry name" value="RibonucZ/Hydroxyglut_hydro"/>
</dbReference>
<evidence type="ECO:0000313" key="2">
    <source>
        <dbReference type="EMBL" id="MFC1853879.1"/>
    </source>
</evidence>
<dbReference type="InterPro" id="IPR001279">
    <property type="entry name" value="Metallo-B-lactamas"/>
</dbReference>
<gene>
    <name evidence="2" type="ORF">ACFL27_27155</name>
</gene>
<evidence type="ECO:0000313" key="3">
    <source>
        <dbReference type="Proteomes" id="UP001594351"/>
    </source>
</evidence>
<keyword evidence="3" id="KW-1185">Reference proteome</keyword>
<feature type="domain" description="Metallo-beta-lactamase" evidence="1">
    <location>
        <begin position="11"/>
        <end position="180"/>
    </location>
</feature>
<dbReference type="Proteomes" id="UP001594351">
    <property type="component" value="Unassembled WGS sequence"/>
</dbReference>
<reference evidence="2 3" key="1">
    <citation type="submission" date="2024-09" db="EMBL/GenBank/DDBJ databases">
        <title>Laminarin stimulates single cell rates of sulfate reduction while oxygen inhibits transcriptomic activity in coastal marine sediment.</title>
        <authorList>
            <person name="Lindsay M."/>
            <person name="Orcutt B."/>
            <person name="Emerson D."/>
            <person name="Stepanauskas R."/>
            <person name="D'Angelo T."/>
        </authorList>
    </citation>
    <scope>NUCLEOTIDE SEQUENCE [LARGE SCALE GENOMIC DNA]</scope>
    <source>
        <strain evidence="2">SAG AM-311-K15</strain>
    </source>
</reference>
<name>A0ABV6Z606_UNCC1</name>
<accession>A0ABV6Z606</accession>
<evidence type="ECO:0000259" key="1">
    <source>
        <dbReference type="SMART" id="SM00849"/>
    </source>
</evidence>
<dbReference type="Gene3D" id="3.60.15.10">
    <property type="entry name" value="Ribonuclease Z/Hydroxyacylglutathione hydrolase-like"/>
    <property type="match status" value="1"/>
</dbReference>
<dbReference type="Pfam" id="PF12706">
    <property type="entry name" value="Lactamase_B_2"/>
    <property type="match status" value="1"/>
</dbReference>
<dbReference type="SMART" id="SM00849">
    <property type="entry name" value="Lactamase_B"/>
    <property type="match status" value="1"/>
</dbReference>
<comment type="caution">
    <text evidence="2">The sequence shown here is derived from an EMBL/GenBank/DDBJ whole genome shotgun (WGS) entry which is preliminary data.</text>
</comment>
<protein>
    <submittedName>
        <fullName evidence="2">MBL fold metallo-hydrolase</fullName>
    </submittedName>
</protein>
<proteinExistence type="predicted"/>
<dbReference type="PANTHER" id="PTHR47619">
    <property type="entry name" value="METALLO-HYDROLASE YYCJ-RELATED"/>
    <property type="match status" value="1"/>
</dbReference>
<organism evidence="2 3">
    <name type="scientific">candidate division CSSED10-310 bacterium</name>
    <dbReference type="NCBI Taxonomy" id="2855610"/>
    <lineage>
        <taxon>Bacteria</taxon>
        <taxon>Bacteria division CSSED10-310</taxon>
    </lineage>
</organism>
<dbReference type="InterPro" id="IPR052533">
    <property type="entry name" value="WalJ/YycJ-like"/>
</dbReference>
<sequence length="258" mass="28919">MKICILASGSSGNSTVITTDRTSILIDAGISAVKILSRLQQLELDLTTLSAMVITHEHIDHIRGAGPLTRKINVPLYCNRATWDRAKHIIGKVKQVHFIEPAKPFTIGDFNLKSFSVPHDANDPIGLTIEHNSKKIGFATDLGYPTQLIKERLKECHALIIEFNYNRDLLLAGPYTWPMKQRIMGRKGHLSNEDACGLLEDIISEKLNHIILAHISENNNVPDLALMCVQELCHRIGHNNIRFTIGNPDRQSEWIPIT</sequence>
<dbReference type="PANTHER" id="PTHR47619:SF1">
    <property type="entry name" value="EXODEOXYRIBONUCLEASE WALJ"/>
    <property type="match status" value="1"/>
</dbReference>
<dbReference type="SUPFAM" id="SSF56281">
    <property type="entry name" value="Metallo-hydrolase/oxidoreductase"/>
    <property type="match status" value="1"/>
</dbReference>